<dbReference type="InterPro" id="IPR001633">
    <property type="entry name" value="EAL_dom"/>
</dbReference>
<dbReference type="EMBL" id="CP134855">
    <property type="protein sequence ID" value="WNL31365.1"/>
    <property type="molecule type" value="Genomic_DNA"/>
</dbReference>
<dbReference type="PROSITE" id="PS50883">
    <property type="entry name" value="EAL"/>
    <property type="match status" value="1"/>
</dbReference>
<evidence type="ECO:0000259" key="3">
    <source>
        <dbReference type="PROSITE" id="PS50113"/>
    </source>
</evidence>
<dbReference type="SMART" id="SM00052">
    <property type="entry name" value="EAL"/>
    <property type="match status" value="1"/>
</dbReference>
<dbReference type="InterPro" id="IPR043128">
    <property type="entry name" value="Rev_trsase/Diguanyl_cyclase"/>
</dbReference>
<accession>A0AA96RDF6</accession>
<dbReference type="EMBL" id="CP135131">
    <property type="protein sequence ID" value="WNP39607.1"/>
    <property type="molecule type" value="Genomic_DNA"/>
</dbReference>
<feature type="domain" description="EAL" evidence="4">
    <location>
        <begin position="305"/>
        <end position="541"/>
    </location>
</feature>
<dbReference type="InterPro" id="IPR035919">
    <property type="entry name" value="EAL_sf"/>
</dbReference>
<dbReference type="Pfam" id="PF00989">
    <property type="entry name" value="PAS"/>
    <property type="match status" value="1"/>
</dbReference>
<dbReference type="Gene3D" id="3.30.70.270">
    <property type="match status" value="1"/>
</dbReference>
<evidence type="ECO:0000313" key="6">
    <source>
        <dbReference type="EMBL" id="WNL27839.1"/>
    </source>
</evidence>
<dbReference type="InterPro" id="IPR000700">
    <property type="entry name" value="PAS-assoc_C"/>
</dbReference>
<organism evidence="9">
    <name type="scientific">Arcobacter sp. AZ-2023</name>
    <dbReference type="NCBI Taxonomy" id="3074453"/>
    <lineage>
        <taxon>Bacteria</taxon>
        <taxon>Pseudomonadati</taxon>
        <taxon>Campylobacterota</taxon>
        <taxon>Epsilonproteobacteria</taxon>
        <taxon>Campylobacterales</taxon>
        <taxon>Arcobacteraceae</taxon>
        <taxon>Arcobacter</taxon>
    </lineage>
</organism>
<dbReference type="SUPFAM" id="SSF141868">
    <property type="entry name" value="EAL domain-like"/>
    <property type="match status" value="1"/>
</dbReference>
<dbReference type="CDD" id="cd01949">
    <property type="entry name" value="GGDEF"/>
    <property type="match status" value="1"/>
</dbReference>
<proteinExistence type="predicted"/>
<evidence type="ECO:0000313" key="9">
    <source>
        <dbReference type="EMBL" id="WNP39607.1"/>
    </source>
</evidence>
<name>A0AA96RDF6_9BACT</name>
<dbReference type="Pfam" id="PF00990">
    <property type="entry name" value="GGDEF"/>
    <property type="match status" value="1"/>
</dbReference>
<feature type="domain" description="GGDEF" evidence="5">
    <location>
        <begin position="159"/>
        <end position="294"/>
    </location>
</feature>
<reference evidence="9" key="1">
    <citation type="submission" date="2023-09" db="EMBL/GenBank/DDBJ databases">
        <title>Arcobacter tbilisiensis sp. nov. isolated from chicken meat in Tbilisi, Georgia.</title>
        <authorList>
            <person name="Matthias R."/>
            <person name="Zautner A.E."/>
        </authorList>
    </citation>
    <scope>NUCLEOTIDE SEQUENCE</scope>
    <source>
        <strain evidence="8">LEO 101</strain>
        <strain evidence="6">LEO 49</strain>
        <strain evidence="9">LEO 50</strain>
        <strain evidence="7">LEO 53</strain>
    </source>
</reference>
<evidence type="ECO:0000313" key="8">
    <source>
        <dbReference type="EMBL" id="WNP37515.1"/>
    </source>
</evidence>
<dbReference type="PROSITE" id="PS50887">
    <property type="entry name" value="GGDEF"/>
    <property type="match status" value="1"/>
</dbReference>
<dbReference type="CDD" id="cd01948">
    <property type="entry name" value="EAL"/>
    <property type="match status" value="1"/>
</dbReference>
<dbReference type="InterPro" id="IPR000160">
    <property type="entry name" value="GGDEF_dom"/>
</dbReference>
<dbReference type="CDD" id="cd00130">
    <property type="entry name" value="PAS"/>
    <property type="match status" value="1"/>
</dbReference>
<dbReference type="SUPFAM" id="SSF55073">
    <property type="entry name" value="Nucleotide cyclase"/>
    <property type="match status" value="1"/>
</dbReference>
<gene>
    <name evidence="8" type="ORF">RJG58_07675</name>
    <name evidence="9" type="ORF">RMP69_07675</name>
    <name evidence="6" type="ORF">RMQ65_00415</name>
    <name evidence="7" type="ORF">RMQ67_07675</name>
</gene>
<dbReference type="EMBL" id="CP134853">
    <property type="protein sequence ID" value="WNL27839.1"/>
    <property type="molecule type" value="Genomic_DNA"/>
</dbReference>
<dbReference type="PANTHER" id="PTHR33121">
    <property type="entry name" value="CYCLIC DI-GMP PHOSPHODIESTERASE PDEF"/>
    <property type="match status" value="1"/>
</dbReference>
<dbReference type="Pfam" id="PF00563">
    <property type="entry name" value="EAL"/>
    <property type="match status" value="1"/>
</dbReference>
<evidence type="ECO:0000259" key="5">
    <source>
        <dbReference type="PROSITE" id="PS50887"/>
    </source>
</evidence>
<evidence type="ECO:0000313" key="7">
    <source>
        <dbReference type="EMBL" id="WNL31365.1"/>
    </source>
</evidence>
<dbReference type="InterPro" id="IPR050706">
    <property type="entry name" value="Cyclic-di-GMP_PDE-like"/>
</dbReference>
<dbReference type="InterPro" id="IPR000014">
    <property type="entry name" value="PAS"/>
</dbReference>
<dbReference type="InterPro" id="IPR001610">
    <property type="entry name" value="PAC"/>
</dbReference>
<sequence length="541" mass="62616">MEKKDLKHSYNFLLEYKKAIDESSIVSKTDKNGLITFVNKKFCEISGYEEDELIGKSHNIVRHPSMTKEFFNNLWKTITNKEIFKGVIVNKKKNGLVYYVDTTIIPILDENKNIEEFIAIRHDITKVYEQKKLIEEQFIDELTLLPNRQKLLKDLKDSKIQKIAMININSFRDINNFYGFEAGDLVLKKFSQILLDKISTNINLDLYRVANDVFAICTKNKDNLKEIRDICTNIIEHFSLHPILINNNSFYLSISIGVARNCKDSAVQNNLLSKAEYALRIAKKRDISILFLDENIELYNKLKENKKLIEELKNALISNNLLIYGQKLINNISKKEKYEILMRVKLEDGSILTPYSFLKEAKKAKLYLGMTRMLVKKACEYFKGKDIDFNLNLTIEDIKDQYTMDFIVNAMEKTNTAKQITFEIVESEGIESFTEVSNFIKKAKKLGCKIAIDDFGTGYSNFEYIIKLDVDYIKIDGSLIKNINTDNNLYLTVQTIVGFAKALKIKTVAEFVHNEEVLNCVKNLDIDYSQGFFIDEPKELA</sequence>
<dbReference type="SMART" id="SM00086">
    <property type="entry name" value="PAC"/>
    <property type="match status" value="1"/>
</dbReference>
<feature type="coiled-coil region" evidence="1">
    <location>
        <begin position="292"/>
        <end position="319"/>
    </location>
</feature>
<dbReference type="InterPro" id="IPR013767">
    <property type="entry name" value="PAS_fold"/>
</dbReference>
<dbReference type="EMBL" id="CP135130">
    <property type="protein sequence ID" value="WNP37515.1"/>
    <property type="molecule type" value="Genomic_DNA"/>
</dbReference>
<dbReference type="AlphaFoldDB" id="A0AA96RDF6"/>
<evidence type="ECO:0000256" key="1">
    <source>
        <dbReference type="SAM" id="Coils"/>
    </source>
</evidence>
<evidence type="ECO:0000259" key="2">
    <source>
        <dbReference type="PROSITE" id="PS50112"/>
    </source>
</evidence>
<feature type="domain" description="PAS" evidence="2">
    <location>
        <begin position="30"/>
        <end position="81"/>
    </location>
</feature>
<dbReference type="SMART" id="SM00267">
    <property type="entry name" value="GGDEF"/>
    <property type="match status" value="1"/>
</dbReference>
<dbReference type="Gene3D" id="3.30.450.20">
    <property type="entry name" value="PAS domain"/>
    <property type="match status" value="1"/>
</dbReference>
<dbReference type="SUPFAM" id="SSF55785">
    <property type="entry name" value="PYP-like sensor domain (PAS domain)"/>
    <property type="match status" value="1"/>
</dbReference>
<dbReference type="PROSITE" id="PS50112">
    <property type="entry name" value="PAS"/>
    <property type="match status" value="1"/>
</dbReference>
<dbReference type="Gene3D" id="3.20.20.450">
    <property type="entry name" value="EAL domain"/>
    <property type="match status" value="1"/>
</dbReference>
<keyword evidence="1" id="KW-0175">Coiled coil</keyword>
<dbReference type="InterPro" id="IPR035965">
    <property type="entry name" value="PAS-like_dom_sf"/>
</dbReference>
<dbReference type="NCBIfam" id="TIGR00229">
    <property type="entry name" value="sensory_box"/>
    <property type="match status" value="1"/>
</dbReference>
<dbReference type="NCBIfam" id="TIGR00254">
    <property type="entry name" value="GGDEF"/>
    <property type="match status" value="1"/>
</dbReference>
<protein>
    <submittedName>
        <fullName evidence="9">EAL domain-containing protein</fullName>
    </submittedName>
</protein>
<feature type="domain" description="PAC" evidence="3">
    <location>
        <begin position="82"/>
        <end position="136"/>
    </location>
</feature>
<dbReference type="PROSITE" id="PS50113">
    <property type="entry name" value="PAC"/>
    <property type="match status" value="1"/>
</dbReference>
<dbReference type="PANTHER" id="PTHR33121:SF71">
    <property type="entry name" value="OXYGEN SENSOR PROTEIN DOSP"/>
    <property type="match status" value="1"/>
</dbReference>
<dbReference type="GO" id="GO:0071111">
    <property type="term" value="F:cyclic-guanylate-specific phosphodiesterase activity"/>
    <property type="evidence" value="ECO:0007669"/>
    <property type="project" value="InterPro"/>
</dbReference>
<evidence type="ECO:0000259" key="4">
    <source>
        <dbReference type="PROSITE" id="PS50883"/>
    </source>
</evidence>
<dbReference type="InterPro" id="IPR029787">
    <property type="entry name" value="Nucleotide_cyclase"/>
</dbReference>